<dbReference type="PANTHER" id="PTHR10491:SF4">
    <property type="entry name" value="METHIONINE ADENOSYLTRANSFERASE 2 SUBUNIT BETA"/>
    <property type="match status" value="1"/>
</dbReference>
<proteinExistence type="inferred from homology"/>
<comment type="caution">
    <text evidence="8">The sequence shown here is derived from an EMBL/GenBank/DDBJ whole genome shotgun (WGS) entry which is preliminary data.</text>
</comment>
<dbReference type="AlphaFoldDB" id="A0A8J3CWP2"/>
<dbReference type="GO" id="GO:0019305">
    <property type="term" value="P:dTDP-rhamnose biosynthetic process"/>
    <property type="evidence" value="ECO:0007669"/>
    <property type="project" value="UniProtKB-UniPathway"/>
</dbReference>
<evidence type="ECO:0000256" key="2">
    <source>
        <dbReference type="ARBA" id="ARBA00010944"/>
    </source>
</evidence>
<comment type="catalytic activity">
    <reaction evidence="5">
        <text>dTDP-beta-L-rhamnose + NADP(+) = dTDP-4-dehydro-beta-L-rhamnose + NADPH + H(+)</text>
        <dbReference type="Rhea" id="RHEA:21796"/>
        <dbReference type="ChEBI" id="CHEBI:15378"/>
        <dbReference type="ChEBI" id="CHEBI:57510"/>
        <dbReference type="ChEBI" id="CHEBI:57783"/>
        <dbReference type="ChEBI" id="CHEBI:58349"/>
        <dbReference type="ChEBI" id="CHEBI:62830"/>
        <dbReference type="EC" id="1.1.1.133"/>
    </reaction>
</comment>
<sequence>MNLGIERYETILITGANGLLGHKLVQLLIHREHVLVIATGLGESRLPASYAKYYQWESMDISSEEQVNSVFEKHRPTTVIHAAAITQADVCEENKEKAYIVNVLGTKNLIQAAERFGCYFLYLSTDFVFDGENGPYIEEDQPNPVNYYGRTKWEGEQLLKQSNLSWAIVRTVLVYGVAEGLSRSNIILWVRESLMAGKTIQVVTDQMRTPTLVEDLADACLLMVMKKSVGIFHVSGAEVLTPFQMAEMTADYFGLDKRLLQPVNASTFTQSAKRPPKTGFIIQKVQNELNFEPKSFTSGIGILAKQLKLADS</sequence>
<evidence type="ECO:0000256" key="4">
    <source>
        <dbReference type="ARBA" id="ARBA00017099"/>
    </source>
</evidence>
<comment type="pathway">
    <text evidence="1 6">Carbohydrate biosynthesis; dTDP-L-rhamnose biosynthesis.</text>
</comment>
<keyword evidence="6" id="KW-0521">NADP</keyword>
<dbReference type="Gene3D" id="3.40.50.720">
    <property type="entry name" value="NAD(P)-binding Rossmann-like Domain"/>
    <property type="match status" value="1"/>
</dbReference>
<dbReference type="InterPro" id="IPR029903">
    <property type="entry name" value="RmlD-like-bd"/>
</dbReference>
<feature type="domain" description="RmlD-like substrate binding" evidence="7">
    <location>
        <begin position="10"/>
        <end position="306"/>
    </location>
</feature>
<evidence type="ECO:0000256" key="3">
    <source>
        <dbReference type="ARBA" id="ARBA00012929"/>
    </source>
</evidence>
<name>A0A8J3CWP2_9BACT</name>
<dbReference type="SUPFAM" id="SSF51735">
    <property type="entry name" value="NAD(P)-binding Rossmann-fold domains"/>
    <property type="match status" value="1"/>
</dbReference>
<dbReference type="InterPro" id="IPR036291">
    <property type="entry name" value="NAD(P)-bd_dom_sf"/>
</dbReference>
<reference evidence="8" key="2">
    <citation type="submission" date="2020-09" db="EMBL/GenBank/DDBJ databases">
        <authorList>
            <person name="Sun Q."/>
            <person name="Kim S."/>
        </authorList>
    </citation>
    <scope>NUCLEOTIDE SEQUENCE</scope>
    <source>
        <strain evidence="8">KCTC 23224</strain>
    </source>
</reference>
<dbReference type="InterPro" id="IPR005913">
    <property type="entry name" value="dTDP_dehydrorham_reduct"/>
</dbReference>
<evidence type="ECO:0000259" key="7">
    <source>
        <dbReference type="Pfam" id="PF04321"/>
    </source>
</evidence>
<dbReference type="UniPathway" id="UPA00124"/>
<dbReference type="Pfam" id="PF04321">
    <property type="entry name" value="RmlD_sub_bind"/>
    <property type="match status" value="1"/>
</dbReference>
<comment type="function">
    <text evidence="6">Catalyzes the reduction of dTDP-6-deoxy-L-lyxo-4-hexulose to yield dTDP-L-rhamnose.</text>
</comment>
<organism evidence="8 9">
    <name type="scientific">Mongoliitalea lutea</name>
    <dbReference type="NCBI Taxonomy" id="849756"/>
    <lineage>
        <taxon>Bacteria</taxon>
        <taxon>Pseudomonadati</taxon>
        <taxon>Bacteroidota</taxon>
        <taxon>Cytophagia</taxon>
        <taxon>Cytophagales</taxon>
        <taxon>Cyclobacteriaceae</taxon>
        <taxon>Mongoliitalea</taxon>
    </lineage>
</organism>
<evidence type="ECO:0000256" key="5">
    <source>
        <dbReference type="ARBA" id="ARBA00048200"/>
    </source>
</evidence>
<dbReference type="EC" id="1.1.1.133" evidence="3 6"/>
<reference evidence="8" key="1">
    <citation type="journal article" date="2014" name="Int. J. Syst. Evol. Microbiol.">
        <title>Complete genome sequence of Corynebacterium casei LMG S-19264T (=DSM 44701T), isolated from a smear-ripened cheese.</title>
        <authorList>
            <consortium name="US DOE Joint Genome Institute (JGI-PGF)"/>
            <person name="Walter F."/>
            <person name="Albersmeier A."/>
            <person name="Kalinowski J."/>
            <person name="Ruckert C."/>
        </authorList>
    </citation>
    <scope>NUCLEOTIDE SEQUENCE</scope>
    <source>
        <strain evidence="8">KCTC 23224</strain>
    </source>
</reference>
<evidence type="ECO:0000256" key="1">
    <source>
        <dbReference type="ARBA" id="ARBA00004781"/>
    </source>
</evidence>
<evidence type="ECO:0000313" key="9">
    <source>
        <dbReference type="Proteomes" id="UP000642809"/>
    </source>
</evidence>
<comment type="similarity">
    <text evidence="2 6">Belongs to the dTDP-4-dehydrorhamnose reductase family.</text>
</comment>
<dbReference type="PANTHER" id="PTHR10491">
    <property type="entry name" value="DTDP-4-DEHYDRORHAMNOSE REDUCTASE"/>
    <property type="match status" value="1"/>
</dbReference>
<evidence type="ECO:0000256" key="6">
    <source>
        <dbReference type="RuleBase" id="RU364082"/>
    </source>
</evidence>
<protein>
    <recommendedName>
        <fullName evidence="4 6">dTDP-4-dehydrorhamnose reductase</fullName>
        <ecNumber evidence="3 6">1.1.1.133</ecNumber>
    </recommendedName>
</protein>
<keyword evidence="6" id="KW-0560">Oxidoreductase</keyword>
<dbReference type="EMBL" id="BMYF01000008">
    <property type="protein sequence ID" value="GHB35625.1"/>
    <property type="molecule type" value="Genomic_DNA"/>
</dbReference>
<dbReference type="RefSeq" id="WP_189580551.1">
    <property type="nucleotide sequence ID" value="NZ_BMYF01000008.1"/>
</dbReference>
<dbReference type="GO" id="GO:0008831">
    <property type="term" value="F:dTDP-4-dehydrorhamnose reductase activity"/>
    <property type="evidence" value="ECO:0007669"/>
    <property type="project" value="UniProtKB-EC"/>
</dbReference>
<gene>
    <name evidence="8" type="ORF">GCM10008106_16390</name>
</gene>
<evidence type="ECO:0000313" key="8">
    <source>
        <dbReference type="EMBL" id="GHB35625.1"/>
    </source>
</evidence>
<dbReference type="CDD" id="cd05254">
    <property type="entry name" value="dTDP_HR_like_SDR_e"/>
    <property type="match status" value="1"/>
</dbReference>
<dbReference type="Proteomes" id="UP000642809">
    <property type="component" value="Unassembled WGS sequence"/>
</dbReference>
<keyword evidence="9" id="KW-1185">Reference proteome</keyword>
<accession>A0A8J3CWP2</accession>